<dbReference type="PANTHER" id="PTHR19963">
    <property type="entry name" value="CCHC-TYPE DOMAIN-CONTAINING PROTEIN"/>
    <property type="match status" value="1"/>
</dbReference>
<sequence length="239" mass="28018">MDAQERINREIQQLEHEIEESKRRTRRIEHQMTPSRPRERNHAAQRRLEFSEQNKFKQPLVTPQTFDGTTPLMDFQAHFSMCAGINRWTQEEKGLYLAVSLRGQAQQLLGSGTPDYDKLMDSLERRFAPKNQAEIYRVQLKSRKIREHETLPELGQAIRRLASQAYPKAPEELLETLSKEQFIDSLTDSELRLRIQHARPKSLDEAIQVGVELEAFNRAEFQRKDLEQGSPNFSARWPH</sequence>
<evidence type="ECO:0000313" key="3">
    <source>
        <dbReference type="Proteomes" id="UP001634394"/>
    </source>
</evidence>
<evidence type="ECO:0000313" key="2">
    <source>
        <dbReference type="EMBL" id="KAL3853040.1"/>
    </source>
</evidence>
<name>A0ABD3UUB6_SINWO</name>
<comment type="caution">
    <text evidence="2">The sequence shown here is derived from an EMBL/GenBank/DDBJ whole genome shotgun (WGS) entry which is preliminary data.</text>
</comment>
<accession>A0ABD3UUB6</accession>
<protein>
    <submittedName>
        <fullName evidence="2">Uncharacterized protein</fullName>
    </submittedName>
</protein>
<feature type="region of interest" description="Disordered" evidence="1">
    <location>
        <begin position="15"/>
        <end position="44"/>
    </location>
</feature>
<proteinExistence type="predicted"/>
<dbReference type="Proteomes" id="UP001634394">
    <property type="component" value="Unassembled WGS sequence"/>
</dbReference>
<reference evidence="2 3" key="1">
    <citation type="submission" date="2024-11" db="EMBL/GenBank/DDBJ databases">
        <title>Chromosome-level genome assembly of the freshwater bivalve Anodonta woodiana.</title>
        <authorList>
            <person name="Chen X."/>
        </authorList>
    </citation>
    <scope>NUCLEOTIDE SEQUENCE [LARGE SCALE GENOMIC DNA]</scope>
    <source>
        <strain evidence="2">MN2024</strain>
        <tissue evidence="2">Gills</tissue>
    </source>
</reference>
<dbReference type="AlphaFoldDB" id="A0ABD3UUB6"/>
<keyword evidence="3" id="KW-1185">Reference proteome</keyword>
<evidence type="ECO:0000256" key="1">
    <source>
        <dbReference type="SAM" id="MobiDB-lite"/>
    </source>
</evidence>
<dbReference type="EMBL" id="JBJQND010000015">
    <property type="protein sequence ID" value="KAL3853040.1"/>
    <property type="molecule type" value="Genomic_DNA"/>
</dbReference>
<dbReference type="PANTHER" id="PTHR19963:SF30">
    <property type="entry name" value="ENDONUCLEASE_EXONUCLEASE_PHOSPHATASE DOMAIN-CONTAINING PROTEIN"/>
    <property type="match status" value="1"/>
</dbReference>
<organism evidence="2 3">
    <name type="scientific">Sinanodonta woodiana</name>
    <name type="common">Chinese pond mussel</name>
    <name type="synonym">Anodonta woodiana</name>
    <dbReference type="NCBI Taxonomy" id="1069815"/>
    <lineage>
        <taxon>Eukaryota</taxon>
        <taxon>Metazoa</taxon>
        <taxon>Spiralia</taxon>
        <taxon>Lophotrochozoa</taxon>
        <taxon>Mollusca</taxon>
        <taxon>Bivalvia</taxon>
        <taxon>Autobranchia</taxon>
        <taxon>Heteroconchia</taxon>
        <taxon>Palaeoheterodonta</taxon>
        <taxon>Unionida</taxon>
        <taxon>Unionoidea</taxon>
        <taxon>Unionidae</taxon>
        <taxon>Unioninae</taxon>
        <taxon>Sinanodonta</taxon>
    </lineage>
</organism>
<gene>
    <name evidence="2" type="ORF">ACJMK2_016624</name>
</gene>